<dbReference type="RefSeq" id="XP_026532299.1">
    <property type="nucleotide sequence ID" value="XM_026676514.1"/>
</dbReference>
<keyword evidence="6" id="KW-0325">Glycoprotein</keyword>
<evidence type="ECO:0000256" key="7">
    <source>
        <dbReference type="ARBA" id="ARBA00023246"/>
    </source>
</evidence>
<dbReference type="GO" id="GO:0051781">
    <property type="term" value="P:positive regulation of cell division"/>
    <property type="evidence" value="ECO:0007669"/>
    <property type="project" value="UniProtKB-KW"/>
</dbReference>
<dbReference type="Pfam" id="PF00167">
    <property type="entry name" value="FGF"/>
    <property type="match status" value="1"/>
</dbReference>
<dbReference type="PANTHER" id="PTHR11486">
    <property type="entry name" value="FIBROBLAST GROWTH FACTOR"/>
    <property type="match status" value="1"/>
</dbReference>
<feature type="region of interest" description="Disordered" evidence="11">
    <location>
        <begin position="33"/>
        <end position="68"/>
    </location>
</feature>
<organism evidence="12 13">
    <name type="scientific">Notechis scutatus</name>
    <name type="common">mainland tiger snake</name>
    <dbReference type="NCBI Taxonomy" id="8663"/>
    <lineage>
        <taxon>Eukaryota</taxon>
        <taxon>Metazoa</taxon>
        <taxon>Chordata</taxon>
        <taxon>Craniata</taxon>
        <taxon>Vertebrata</taxon>
        <taxon>Euteleostomi</taxon>
        <taxon>Lepidosauria</taxon>
        <taxon>Squamata</taxon>
        <taxon>Bifurcata</taxon>
        <taxon>Unidentata</taxon>
        <taxon>Episquamata</taxon>
        <taxon>Toxicofera</taxon>
        <taxon>Serpentes</taxon>
        <taxon>Colubroidea</taxon>
        <taxon>Elapidae</taxon>
        <taxon>Hydrophiinae</taxon>
        <taxon>Notechis</taxon>
    </lineage>
</organism>
<evidence type="ECO:0000256" key="3">
    <source>
        <dbReference type="ARBA" id="ARBA00022525"/>
    </source>
</evidence>
<protein>
    <recommendedName>
        <fullName evidence="10">Fibroblast growth factor</fullName>
        <shortName evidence="10">FGF</shortName>
    </recommendedName>
</protein>
<evidence type="ECO:0000256" key="10">
    <source>
        <dbReference type="RuleBase" id="RU049442"/>
    </source>
</evidence>
<keyword evidence="7" id="KW-0497">Mitogen</keyword>
<dbReference type="InterPro" id="IPR008996">
    <property type="entry name" value="IL1/FGF"/>
</dbReference>
<comment type="subunit">
    <text evidence="9">Interacts with FGFR1 and FGFR2. Affinity between fibroblast growth factors (FGFs) and their receptors is increased by heparan sulfate glycosaminoglycans that function as coreceptors.</text>
</comment>
<keyword evidence="4 10" id="KW-0732">Signal</keyword>
<keyword evidence="3" id="KW-0964">Secreted</keyword>
<feature type="compositionally biased region" description="Low complexity" evidence="11">
    <location>
        <begin position="55"/>
        <end position="68"/>
    </location>
</feature>
<feature type="chain" id="PRO_5027160580" description="Fibroblast growth factor" evidence="10">
    <location>
        <begin position="20"/>
        <end position="275"/>
    </location>
</feature>
<dbReference type="Proteomes" id="UP000504612">
    <property type="component" value="Unplaced"/>
</dbReference>
<dbReference type="KEGG" id="nss:113417897"/>
<name>A0A6J1UXC7_9SAUR</name>
<evidence type="ECO:0000256" key="4">
    <source>
        <dbReference type="ARBA" id="ARBA00022729"/>
    </source>
</evidence>
<dbReference type="GO" id="GO:0008083">
    <property type="term" value="F:growth factor activity"/>
    <property type="evidence" value="ECO:0007669"/>
    <property type="project" value="UniProtKB-KW"/>
</dbReference>
<dbReference type="AlphaFoldDB" id="A0A6J1UXC7"/>
<proteinExistence type="inferred from homology"/>
<evidence type="ECO:0000313" key="13">
    <source>
        <dbReference type="RefSeq" id="XP_026532299.1"/>
    </source>
</evidence>
<comment type="function">
    <text evidence="8">Plays an important role in the regulation of cell proliferation and cell differentiation. Required for normal regulation of the hair growth cycle. Functions as an inhibitor of hair elongation by promoting progression from anagen, the growth phase of the hair follicle, into catagen the apoptosis-induced regression phase.</text>
</comment>
<feature type="signal peptide" evidence="10">
    <location>
        <begin position="1"/>
        <end position="19"/>
    </location>
</feature>
<dbReference type="Gene3D" id="2.80.10.50">
    <property type="match status" value="1"/>
</dbReference>
<dbReference type="GO" id="GO:0005576">
    <property type="term" value="C:extracellular region"/>
    <property type="evidence" value="ECO:0007669"/>
    <property type="project" value="UniProtKB-SubCell"/>
</dbReference>
<evidence type="ECO:0000256" key="1">
    <source>
        <dbReference type="ARBA" id="ARBA00004613"/>
    </source>
</evidence>
<sequence length="275" mass="30256">MSLPFSSCLLFLLLRLLSGHLILPALARPRPPRAQFGEAEPHSSRSNLGNRPATSSLSSSSSSSSSFPAPSSYSSPSAGVQSGGSEMSSFKWSPSGRRTGSLYCRVGIGFHLQIHPDGLVNGSHHDSLLSMVEIFAVSQGIVGIRGVFSNKFLAMSKKGKLHASAKFTDDCKFRERFEENSYNTYSSAVHRTVKTGREWYVALNKRGKAKRGCSPRVKPQHVSTHFLPRFQQTEPPELSFTVAVPEKKRPPVALPAKPKVPQKKPVKYRLKFRFG</sequence>
<dbReference type="PROSITE" id="PS00247">
    <property type="entry name" value="HBGF_FGF"/>
    <property type="match status" value="1"/>
</dbReference>
<dbReference type="SMART" id="SM00442">
    <property type="entry name" value="FGF"/>
    <property type="match status" value="1"/>
</dbReference>
<evidence type="ECO:0000256" key="6">
    <source>
        <dbReference type="ARBA" id="ARBA00023180"/>
    </source>
</evidence>
<accession>A0A6J1UXC7</accession>
<evidence type="ECO:0000256" key="9">
    <source>
        <dbReference type="ARBA" id="ARBA00026062"/>
    </source>
</evidence>
<gene>
    <name evidence="13" type="primary">FGF5</name>
</gene>
<dbReference type="SUPFAM" id="SSF50353">
    <property type="entry name" value="Cytokine"/>
    <property type="match status" value="1"/>
</dbReference>
<dbReference type="FunFam" id="2.80.10.50:FF:000042">
    <property type="entry name" value="Fibroblast growth factor"/>
    <property type="match status" value="1"/>
</dbReference>
<dbReference type="PRINTS" id="PR00263">
    <property type="entry name" value="HBGFFGF"/>
</dbReference>
<comment type="similarity">
    <text evidence="2 10">Belongs to the heparin-binding growth factors family.</text>
</comment>
<dbReference type="GeneID" id="113417897"/>
<dbReference type="CDD" id="cd23317">
    <property type="entry name" value="beta-trefoil_FGF5"/>
    <property type="match status" value="1"/>
</dbReference>
<comment type="subcellular location">
    <subcellularLocation>
        <location evidence="1">Secreted</location>
    </subcellularLocation>
</comment>
<keyword evidence="12" id="KW-1185">Reference proteome</keyword>
<dbReference type="CTD" id="2250"/>
<evidence type="ECO:0000256" key="5">
    <source>
        <dbReference type="ARBA" id="ARBA00023030"/>
    </source>
</evidence>
<evidence type="ECO:0000313" key="12">
    <source>
        <dbReference type="Proteomes" id="UP000504612"/>
    </source>
</evidence>
<dbReference type="InterPro" id="IPR002209">
    <property type="entry name" value="Fibroblast_GF_fam"/>
</dbReference>
<evidence type="ECO:0000256" key="2">
    <source>
        <dbReference type="ARBA" id="ARBA00007936"/>
    </source>
</evidence>
<evidence type="ECO:0000256" key="8">
    <source>
        <dbReference type="ARBA" id="ARBA00025188"/>
    </source>
</evidence>
<evidence type="ECO:0000256" key="11">
    <source>
        <dbReference type="SAM" id="MobiDB-lite"/>
    </source>
</evidence>
<feature type="compositionally biased region" description="Polar residues" evidence="11">
    <location>
        <begin position="44"/>
        <end position="54"/>
    </location>
</feature>
<reference evidence="13" key="1">
    <citation type="submission" date="2025-08" db="UniProtKB">
        <authorList>
            <consortium name="RefSeq"/>
        </authorList>
    </citation>
    <scope>IDENTIFICATION</scope>
</reference>
<keyword evidence="5" id="KW-0339">Growth factor</keyword>
<dbReference type="PRINTS" id="PR00262">
    <property type="entry name" value="IL1HBGF"/>
</dbReference>